<sequence>MTTKSIVNNNKYSSPVARGLESHRLLGYSHDDAEKGSARFRTFNRDGLLHSHVIGDGAVKHAVYRGCDIAAGLILSALNSDAGAQGRDVIRAASLACYGWTEFTDPDRTATVMHPIIAALEGIERGELWVLRVDVRKSDQTGKVAVRAVLYDGEGRLPGNDFQPDYLPHVTMLVHLGPLLMPLVGAVNGRIGAN</sequence>
<protein>
    <submittedName>
        <fullName evidence="1">Uncharacterized protein</fullName>
    </submittedName>
</protein>
<dbReference type="EMBL" id="CP098401">
    <property type="protein sequence ID" value="URW76415.1"/>
    <property type="molecule type" value="Genomic_DNA"/>
</dbReference>
<evidence type="ECO:0000313" key="1">
    <source>
        <dbReference type="EMBL" id="URW76415.1"/>
    </source>
</evidence>
<proteinExistence type="predicted"/>
<gene>
    <name evidence="1" type="ORF">M9980_04125</name>
</gene>
<keyword evidence="2" id="KW-1185">Reference proteome</keyword>
<reference evidence="1" key="1">
    <citation type="submission" date="2022-05" db="EMBL/GenBank/DDBJ databases">
        <title>Sphingomonas sp. strain RMG20 Genome sequencing and assembly.</title>
        <authorList>
            <person name="Kim I."/>
        </authorList>
    </citation>
    <scope>NUCLEOTIDE SEQUENCE</scope>
    <source>
        <strain evidence="1">RMG20</strain>
    </source>
</reference>
<dbReference type="RefSeq" id="WP_250753656.1">
    <property type="nucleotide sequence ID" value="NZ_CP098401.1"/>
</dbReference>
<evidence type="ECO:0000313" key="2">
    <source>
        <dbReference type="Proteomes" id="UP001055580"/>
    </source>
</evidence>
<name>A0ABY4TVI2_9SPHN</name>
<dbReference type="Proteomes" id="UP001055580">
    <property type="component" value="Chromosome"/>
</dbReference>
<organism evidence="1 2">
    <name type="scientific">Sphingomonas donggukensis</name>
    <dbReference type="NCBI Taxonomy" id="2949093"/>
    <lineage>
        <taxon>Bacteria</taxon>
        <taxon>Pseudomonadati</taxon>
        <taxon>Pseudomonadota</taxon>
        <taxon>Alphaproteobacteria</taxon>
        <taxon>Sphingomonadales</taxon>
        <taxon>Sphingomonadaceae</taxon>
        <taxon>Sphingomonas</taxon>
    </lineage>
</organism>
<accession>A0ABY4TVI2</accession>